<keyword evidence="1" id="KW-1133">Transmembrane helix</keyword>
<gene>
    <name evidence="2" type="ordered locus">PA14_29550</name>
</gene>
<evidence type="ECO:0000256" key="1">
    <source>
        <dbReference type="SAM" id="Phobius"/>
    </source>
</evidence>
<feature type="transmembrane region" description="Helical" evidence="1">
    <location>
        <begin position="18"/>
        <end position="42"/>
    </location>
</feature>
<dbReference type="HOGENOM" id="CLU_771316_0_0_6"/>
<keyword evidence="1" id="KW-0472">Membrane</keyword>
<evidence type="ECO:0000313" key="3">
    <source>
        <dbReference type="Proteomes" id="UP000000653"/>
    </source>
</evidence>
<sequence length="359" mass="39337">MISDGACRHAASARSSGFVLVGVVWFLAIMTLLASAAVLWVGRSLDATENRRKALLRELEEHALLARVQWLVATQRYTVAGLSVPGNAGAAPSKVDMDTSILPIGGELPLDGREFCMANGWCIALLDRSARLSLSGIDPRVLSRLLAGLGVPAEQVQVMVAQWFSYLYPGAAPRLGSAAQASDRSSPGQARRRPLRSVMEVFRLEAWRPWEAHLLDAGWRDLVAADEAALNINTADARILSLAWGLPEDAVGRLLQARWQRPFTRMSDLHDVLGGHARLVPEDGWARLASPVLSIRLYPPGAEQGTEYEVRFNSEHRLLPPWQLLSKRSVKINDRYSNPPLHPDIAPGVLAAPLVARPW</sequence>
<dbReference type="BioCyc" id="PAER208963:G1G74-2478-MONOMER"/>
<keyword evidence="1" id="KW-0812">Transmembrane</keyword>
<dbReference type="KEGG" id="pau:PA14_29550"/>
<accession>A0A0H2ZB10</accession>
<evidence type="ECO:0008006" key="4">
    <source>
        <dbReference type="Google" id="ProtNLM"/>
    </source>
</evidence>
<dbReference type="RefSeq" id="WP_003138906.1">
    <property type="nucleotide sequence ID" value="NC_008463.1"/>
</dbReference>
<protein>
    <recommendedName>
        <fullName evidence="4">General secretion pathway protein GspK</fullName>
    </recommendedName>
</protein>
<proteinExistence type="predicted"/>
<reference evidence="2 3" key="1">
    <citation type="journal article" date="2006" name="Genome Biol.">
        <title>Genomic analysis reveals that Pseudomonas aeruginosa virulence is combinatorial.</title>
        <authorList>
            <person name="Lee D.G."/>
            <person name="Urbach J.M."/>
            <person name="Wu G."/>
            <person name="Liberati N.T."/>
            <person name="Feinbaum R.L."/>
            <person name="Miyata S."/>
            <person name="Diggins L.T."/>
            <person name="He J."/>
            <person name="Saucier M."/>
            <person name="Deziel E."/>
            <person name="Friedman L."/>
            <person name="Li L."/>
            <person name="Grills G."/>
            <person name="Montgomery K."/>
            <person name="Kucherlapati R."/>
            <person name="Rahme L.G."/>
            <person name="Ausubel F.M."/>
        </authorList>
    </citation>
    <scope>NUCLEOTIDE SEQUENCE [LARGE SCALE GENOMIC DNA]</scope>
    <source>
        <strain evidence="2 3">UCBPP-PA14</strain>
    </source>
</reference>
<dbReference type="AlphaFoldDB" id="A0A0H2ZB10"/>
<name>A0A0H2ZB10_PSEAB</name>
<organism evidence="2 3">
    <name type="scientific">Pseudomonas aeruginosa (strain UCBPP-PA14)</name>
    <dbReference type="NCBI Taxonomy" id="208963"/>
    <lineage>
        <taxon>Bacteria</taxon>
        <taxon>Pseudomonadati</taxon>
        <taxon>Pseudomonadota</taxon>
        <taxon>Gammaproteobacteria</taxon>
        <taxon>Pseudomonadales</taxon>
        <taxon>Pseudomonadaceae</taxon>
        <taxon>Pseudomonas</taxon>
    </lineage>
</organism>
<evidence type="ECO:0000313" key="2">
    <source>
        <dbReference type="EMBL" id="ABJ11893.1"/>
    </source>
</evidence>
<dbReference type="EMBL" id="CP000438">
    <property type="protein sequence ID" value="ABJ11893.1"/>
    <property type="molecule type" value="Genomic_DNA"/>
</dbReference>
<dbReference type="Proteomes" id="UP000000653">
    <property type="component" value="Chromosome"/>
</dbReference>